<dbReference type="STRING" id="1962155.B1813_00775"/>
<dbReference type="InterPro" id="IPR028082">
    <property type="entry name" value="Peripla_BP_I"/>
</dbReference>
<feature type="region of interest" description="Disordered" evidence="4">
    <location>
        <begin position="329"/>
        <end position="357"/>
    </location>
</feature>
<gene>
    <name evidence="6" type="ORF">B1813_00775</name>
</gene>
<dbReference type="SUPFAM" id="SSF53822">
    <property type="entry name" value="Periplasmic binding protein-like I"/>
    <property type="match status" value="1"/>
</dbReference>
<name>A0A1V9AC78_SACPI</name>
<comment type="caution">
    <text evidence="6">The sequence shown here is derived from an EMBL/GenBank/DDBJ whole genome shotgun (WGS) entry which is preliminary data.</text>
</comment>
<feature type="compositionally biased region" description="Low complexity" evidence="4">
    <location>
        <begin position="329"/>
        <end position="346"/>
    </location>
</feature>
<accession>A0A1V9AC78</accession>
<protein>
    <submittedName>
        <fullName evidence="6">LacI family transcriptional regulator</fullName>
    </submittedName>
</protein>
<dbReference type="Proteomes" id="UP000192591">
    <property type="component" value="Unassembled WGS sequence"/>
</dbReference>
<dbReference type="Pfam" id="PF00356">
    <property type="entry name" value="LacI"/>
    <property type="match status" value="1"/>
</dbReference>
<dbReference type="Gene3D" id="3.40.50.2300">
    <property type="match status" value="2"/>
</dbReference>
<evidence type="ECO:0000313" key="6">
    <source>
        <dbReference type="EMBL" id="OQO94673.1"/>
    </source>
</evidence>
<keyword evidence="1" id="KW-0805">Transcription regulation</keyword>
<dbReference type="Gene3D" id="1.10.260.40">
    <property type="entry name" value="lambda repressor-like DNA-binding domains"/>
    <property type="match status" value="1"/>
</dbReference>
<dbReference type="AlphaFoldDB" id="A0A1V9AC78"/>
<evidence type="ECO:0000313" key="7">
    <source>
        <dbReference type="Proteomes" id="UP000192591"/>
    </source>
</evidence>
<feature type="domain" description="HTH lacI-type" evidence="5">
    <location>
        <begin position="3"/>
        <end position="57"/>
    </location>
</feature>
<keyword evidence="7" id="KW-1185">Reference proteome</keyword>
<evidence type="ECO:0000259" key="5">
    <source>
        <dbReference type="PROSITE" id="PS50932"/>
    </source>
</evidence>
<sequence length="357" mass="37826">MAASQAEVAQRAGVSTATVSRALRGLPRVSETTRARIVDAARELGYVASPAASQLATGRTRTVGVVVPFVDRWFFGRVIAGAEAVLREAGFNLLLYSVGDENGRARFFEEMPLRGRVDAVLLLALPLTPGEFERLSELGVPLAAVGLDEQGMGCVRIDDAAGAKTAMRHLATLGHRDIAFIGGGTGTPLGFRAPVERRAAYFAVRRCLAVDDDPEFDLDGGFTLNGGQAAMTRLLSARRLPTAVFAASDEMAFGALRAIRRSGLHVPRDISLIGFDDHEMADLLDLTTIAQPVVQQGQAAGRMLITQLTGETTEPEAVVVPTELIIRGTTAPPTTSTTRSPAVTTPHGEQVSNLPAC</sequence>
<dbReference type="GO" id="GO:0000976">
    <property type="term" value="F:transcription cis-regulatory region binding"/>
    <property type="evidence" value="ECO:0007669"/>
    <property type="project" value="TreeGrafter"/>
</dbReference>
<keyword evidence="2" id="KW-0238">DNA-binding</keyword>
<evidence type="ECO:0000256" key="3">
    <source>
        <dbReference type="ARBA" id="ARBA00023163"/>
    </source>
</evidence>
<dbReference type="RefSeq" id="WP_081190118.1">
    <property type="nucleotide sequence ID" value="NZ_MWIH01000002.1"/>
</dbReference>
<dbReference type="PANTHER" id="PTHR30146">
    <property type="entry name" value="LACI-RELATED TRANSCRIPTIONAL REPRESSOR"/>
    <property type="match status" value="1"/>
</dbReference>
<dbReference type="InterPro" id="IPR046335">
    <property type="entry name" value="LacI/GalR-like_sensor"/>
</dbReference>
<dbReference type="EMBL" id="MWIH01000002">
    <property type="protein sequence ID" value="OQO94673.1"/>
    <property type="molecule type" value="Genomic_DNA"/>
</dbReference>
<evidence type="ECO:0000256" key="4">
    <source>
        <dbReference type="SAM" id="MobiDB-lite"/>
    </source>
</evidence>
<evidence type="ECO:0000256" key="1">
    <source>
        <dbReference type="ARBA" id="ARBA00023015"/>
    </source>
</evidence>
<dbReference type="PANTHER" id="PTHR30146:SF138">
    <property type="entry name" value="TRANSCRIPTIONAL REGULATORY PROTEIN"/>
    <property type="match status" value="1"/>
</dbReference>
<dbReference type="Pfam" id="PF13377">
    <property type="entry name" value="Peripla_BP_3"/>
    <property type="match status" value="1"/>
</dbReference>
<dbReference type="InterPro" id="IPR010982">
    <property type="entry name" value="Lambda_DNA-bd_dom_sf"/>
</dbReference>
<reference evidence="6 7" key="1">
    <citation type="submission" date="2017-02" db="EMBL/GenBank/DDBJ databases">
        <title>Draft genome of Saccharomonospora sp. 154.</title>
        <authorList>
            <person name="Alonso-Carmona G.S."/>
            <person name="De La Haba R."/>
            <person name="Vera-Gargallo B."/>
            <person name="Sandoval-Trujillo A.H."/>
            <person name="Ramirez-Duran N."/>
            <person name="Ventosa A."/>
        </authorList>
    </citation>
    <scope>NUCLEOTIDE SEQUENCE [LARGE SCALE GENOMIC DNA]</scope>
    <source>
        <strain evidence="6 7">LRS4.154</strain>
    </source>
</reference>
<dbReference type="SUPFAM" id="SSF47413">
    <property type="entry name" value="lambda repressor-like DNA-binding domains"/>
    <property type="match status" value="1"/>
</dbReference>
<organism evidence="6 7">
    <name type="scientific">Saccharomonospora piscinae</name>
    <dbReference type="NCBI Taxonomy" id="687388"/>
    <lineage>
        <taxon>Bacteria</taxon>
        <taxon>Bacillati</taxon>
        <taxon>Actinomycetota</taxon>
        <taxon>Actinomycetes</taxon>
        <taxon>Pseudonocardiales</taxon>
        <taxon>Pseudonocardiaceae</taxon>
        <taxon>Saccharomonospora</taxon>
    </lineage>
</organism>
<proteinExistence type="predicted"/>
<dbReference type="CDD" id="cd01392">
    <property type="entry name" value="HTH_LacI"/>
    <property type="match status" value="1"/>
</dbReference>
<dbReference type="CDD" id="cd06267">
    <property type="entry name" value="PBP1_LacI_sugar_binding-like"/>
    <property type="match status" value="1"/>
</dbReference>
<evidence type="ECO:0000256" key="2">
    <source>
        <dbReference type="ARBA" id="ARBA00023125"/>
    </source>
</evidence>
<dbReference type="PROSITE" id="PS50932">
    <property type="entry name" value="HTH_LACI_2"/>
    <property type="match status" value="1"/>
</dbReference>
<dbReference type="InterPro" id="IPR000843">
    <property type="entry name" value="HTH_LacI"/>
</dbReference>
<dbReference type="GO" id="GO:0003700">
    <property type="term" value="F:DNA-binding transcription factor activity"/>
    <property type="evidence" value="ECO:0007669"/>
    <property type="project" value="TreeGrafter"/>
</dbReference>
<dbReference type="SMART" id="SM00354">
    <property type="entry name" value="HTH_LACI"/>
    <property type="match status" value="1"/>
</dbReference>
<keyword evidence="3" id="KW-0804">Transcription</keyword>